<dbReference type="InterPro" id="IPR006171">
    <property type="entry name" value="TOPRIM_dom"/>
</dbReference>
<keyword evidence="3 12" id="KW-0808">Transferase</keyword>
<evidence type="ECO:0000256" key="1">
    <source>
        <dbReference type="ARBA" id="ARBA00022478"/>
    </source>
</evidence>
<dbReference type="GO" id="GO:0005737">
    <property type="term" value="C:cytoplasm"/>
    <property type="evidence" value="ECO:0007669"/>
    <property type="project" value="TreeGrafter"/>
</dbReference>
<evidence type="ECO:0000256" key="11">
    <source>
        <dbReference type="ARBA" id="ARBA00023163"/>
    </source>
</evidence>
<dbReference type="GO" id="GO:0000428">
    <property type="term" value="C:DNA-directed RNA polymerase complex"/>
    <property type="evidence" value="ECO:0007669"/>
    <property type="project" value="UniProtKB-KW"/>
</dbReference>
<evidence type="ECO:0000256" key="2">
    <source>
        <dbReference type="ARBA" id="ARBA00022515"/>
    </source>
</evidence>
<evidence type="ECO:0000256" key="7">
    <source>
        <dbReference type="ARBA" id="ARBA00022771"/>
    </source>
</evidence>
<dbReference type="PROSITE" id="PS50880">
    <property type="entry name" value="TOPRIM"/>
    <property type="match status" value="1"/>
</dbReference>
<dbReference type="InterPro" id="IPR037068">
    <property type="entry name" value="DNA_primase_core_N_sf"/>
</dbReference>
<evidence type="ECO:0000259" key="15">
    <source>
        <dbReference type="PROSITE" id="PS50880"/>
    </source>
</evidence>
<dbReference type="SUPFAM" id="SSF48024">
    <property type="entry name" value="N-terminal domain of DnaB helicase"/>
    <property type="match status" value="1"/>
</dbReference>
<evidence type="ECO:0000256" key="4">
    <source>
        <dbReference type="ARBA" id="ARBA00022695"/>
    </source>
</evidence>
<feature type="zinc finger region" description="CHC2-type" evidence="12 14">
    <location>
        <begin position="40"/>
        <end position="64"/>
    </location>
</feature>
<dbReference type="EMBL" id="SWLG01000001">
    <property type="protein sequence ID" value="TLS39369.1"/>
    <property type="molecule type" value="Genomic_DNA"/>
</dbReference>
<dbReference type="InterPro" id="IPR006295">
    <property type="entry name" value="DNA_primase_DnaG"/>
</dbReference>
<dbReference type="HAMAP" id="MF_00974">
    <property type="entry name" value="DNA_primase_DnaG"/>
    <property type="match status" value="1"/>
</dbReference>
<dbReference type="Gene3D" id="3.90.580.10">
    <property type="entry name" value="Zinc finger, CHC2-type domain"/>
    <property type="match status" value="1"/>
</dbReference>
<sequence>MAGKIPEETIEKIRGTADIVEVISDYVQLKKQGRNYFGLCPFHGEKTPSFSVAPDKQIFHCFGCGAGGNVFSFLMDMEGFSFIETIQHLSQKTGIELPETVGEHKGNQGSRDKEVMFKAHDFLAKLYHHSLINTRQGEKALEYLKQRGFTEEIIKTFQIGFAPDSWDFATGFLQKRNFPLDKAASAGLLSSRDFDGKYFDRFRNRVMFPIWDHKGQVIAFGGRILGEGEPKYLNSPETKIFHKGKFLYGFHMARSHIRKKQQLVLLEGYVDVTAAHGAGIQNAVASLGTALTRDQAELIRRHVESVVICYDSDKAGLNAAMKASEELGKAGCYVKIARMPDKMDPDDYIQKYGAERFKSDVIGSAQTVMAFKMDTLRKGKNLSDEGERIKYIEEVLREISSLEKAVERDHYLRQLADEFSLSLSALKQQQFQFYKQQKKRDNASKTRDNNSRKKIYTSKRLLPAFHNAEKILLAHMMRDLDIAQQVQEEIGGAFNIDEYSALAAYLYSYYAEGNQPDAGMFIEKLNDSTLVKAASEIAMMNVNQDISERELKDYIKQVLSYPKRLQIEEKEIEKKEAEQRQDFVLAAKIAMEILEMKKNLKSS</sequence>
<dbReference type="Gene3D" id="3.90.980.10">
    <property type="entry name" value="DNA primase, catalytic core, N-terminal domain"/>
    <property type="match status" value="1"/>
</dbReference>
<dbReference type="InterPro" id="IPR019475">
    <property type="entry name" value="DNA_primase_DnaB-bd"/>
</dbReference>
<comment type="domain">
    <text evidence="12">Contains an N-terminal zinc-binding domain, a central core domain that contains the primase activity, and a C-terminal DnaB-binding domain.</text>
</comment>
<comment type="similarity">
    <text evidence="12 13">Belongs to the DnaG primase family.</text>
</comment>
<dbReference type="InterPro" id="IPR030846">
    <property type="entry name" value="DnaG_bac"/>
</dbReference>
<dbReference type="RefSeq" id="WP_138123147.1">
    <property type="nucleotide sequence ID" value="NZ_SWLG01000001.1"/>
</dbReference>
<dbReference type="GO" id="GO:0003899">
    <property type="term" value="F:DNA-directed RNA polymerase activity"/>
    <property type="evidence" value="ECO:0007669"/>
    <property type="project" value="UniProtKB-UniRule"/>
</dbReference>
<dbReference type="SUPFAM" id="SSF57783">
    <property type="entry name" value="Zinc beta-ribbon"/>
    <property type="match status" value="1"/>
</dbReference>
<dbReference type="Proteomes" id="UP000308230">
    <property type="component" value="Unassembled WGS sequence"/>
</dbReference>
<dbReference type="InterPro" id="IPR013264">
    <property type="entry name" value="DNAG_N"/>
</dbReference>
<dbReference type="Gene3D" id="1.10.860.10">
    <property type="entry name" value="DNAb Helicase, Chain A"/>
    <property type="match status" value="1"/>
</dbReference>
<name>A0A5R9FA17_9BACL</name>
<keyword evidence="1 12" id="KW-0240">DNA-directed RNA polymerase</keyword>
<comment type="subunit">
    <text evidence="12">Monomer. Interacts with DnaB.</text>
</comment>
<dbReference type="Pfam" id="PF10410">
    <property type="entry name" value="DnaB_bind"/>
    <property type="match status" value="1"/>
</dbReference>
<dbReference type="AlphaFoldDB" id="A0A5R9FA17"/>
<dbReference type="SMART" id="SM00493">
    <property type="entry name" value="TOPRIM"/>
    <property type="match status" value="1"/>
</dbReference>
<comment type="catalytic activity">
    <reaction evidence="12">
        <text>ssDNA + n NTP = ssDNA/pppN(pN)n-1 hybrid + (n-1) diphosphate.</text>
        <dbReference type="EC" id="2.7.7.101"/>
    </reaction>
</comment>
<dbReference type="PANTHER" id="PTHR30313:SF2">
    <property type="entry name" value="DNA PRIMASE"/>
    <property type="match status" value="1"/>
</dbReference>
<evidence type="ECO:0000256" key="14">
    <source>
        <dbReference type="PIRSR" id="PIRSR002811-1"/>
    </source>
</evidence>
<feature type="domain" description="Toprim" evidence="15">
    <location>
        <begin position="261"/>
        <end position="342"/>
    </location>
</feature>
<evidence type="ECO:0000256" key="12">
    <source>
        <dbReference type="HAMAP-Rule" id="MF_00974"/>
    </source>
</evidence>
<comment type="function">
    <text evidence="12 13">RNA polymerase that catalyzes the synthesis of short RNA molecules used as primers for DNA polymerase during DNA replication.</text>
</comment>
<keyword evidence="11 12" id="KW-0804">Transcription</keyword>
<dbReference type="GO" id="GO:0005524">
    <property type="term" value="F:ATP binding"/>
    <property type="evidence" value="ECO:0007669"/>
    <property type="project" value="InterPro"/>
</dbReference>
<dbReference type="PIRSF" id="PIRSF002811">
    <property type="entry name" value="DnaG"/>
    <property type="match status" value="1"/>
</dbReference>
<keyword evidence="17" id="KW-1185">Reference proteome</keyword>
<dbReference type="OrthoDB" id="9803773at2"/>
<evidence type="ECO:0000256" key="9">
    <source>
        <dbReference type="ARBA" id="ARBA00022842"/>
    </source>
</evidence>
<dbReference type="InterPro" id="IPR050219">
    <property type="entry name" value="DnaG_primase"/>
</dbReference>
<dbReference type="SUPFAM" id="SSF56731">
    <property type="entry name" value="DNA primase core"/>
    <property type="match status" value="1"/>
</dbReference>
<dbReference type="GO" id="GO:0006269">
    <property type="term" value="P:DNA replication, synthesis of primer"/>
    <property type="evidence" value="ECO:0007669"/>
    <property type="project" value="UniProtKB-UniRule"/>
</dbReference>
<dbReference type="Pfam" id="PF13155">
    <property type="entry name" value="Toprim_2"/>
    <property type="match status" value="1"/>
</dbReference>
<dbReference type="Pfam" id="PF08275">
    <property type="entry name" value="DNAG_N"/>
    <property type="match status" value="1"/>
</dbReference>
<dbReference type="Gene3D" id="3.40.1360.10">
    <property type="match status" value="1"/>
</dbReference>
<dbReference type="FunFam" id="3.90.980.10:FF:000001">
    <property type="entry name" value="DNA primase"/>
    <property type="match status" value="1"/>
</dbReference>
<evidence type="ECO:0000313" key="17">
    <source>
        <dbReference type="Proteomes" id="UP000308230"/>
    </source>
</evidence>
<dbReference type="CDD" id="cd03364">
    <property type="entry name" value="TOPRIM_DnaG_primases"/>
    <property type="match status" value="1"/>
</dbReference>
<dbReference type="NCBIfam" id="TIGR01391">
    <property type="entry name" value="dnaG"/>
    <property type="match status" value="1"/>
</dbReference>
<evidence type="ECO:0000256" key="10">
    <source>
        <dbReference type="ARBA" id="ARBA00023125"/>
    </source>
</evidence>
<dbReference type="SMART" id="SM00400">
    <property type="entry name" value="ZnF_CHCC"/>
    <property type="match status" value="1"/>
</dbReference>
<keyword evidence="10 12" id="KW-0238">DNA-binding</keyword>
<organism evidence="16 17">
    <name type="scientific">Exobacillus caeni</name>
    <dbReference type="NCBI Taxonomy" id="2574798"/>
    <lineage>
        <taxon>Bacteria</taxon>
        <taxon>Bacillati</taxon>
        <taxon>Bacillota</taxon>
        <taxon>Bacilli</taxon>
        <taxon>Bacillales</taxon>
        <taxon>Guptibacillaceae</taxon>
        <taxon>Exobacillus</taxon>
    </lineage>
</organism>
<evidence type="ECO:0000256" key="5">
    <source>
        <dbReference type="ARBA" id="ARBA00022705"/>
    </source>
</evidence>
<evidence type="ECO:0000313" key="16">
    <source>
        <dbReference type="EMBL" id="TLS39369.1"/>
    </source>
</evidence>
<dbReference type="InterPro" id="IPR002694">
    <property type="entry name" value="Znf_CHC2"/>
</dbReference>
<proteinExistence type="inferred from homology"/>
<dbReference type="InterPro" id="IPR016136">
    <property type="entry name" value="DNA_helicase_N/primase_C"/>
</dbReference>
<comment type="cofactor">
    <cofactor evidence="12 13 14">
        <name>Zn(2+)</name>
        <dbReference type="ChEBI" id="CHEBI:29105"/>
    </cofactor>
    <text evidence="12 13 14">Binds 1 zinc ion per monomer.</text>
</comment>
<dbReference type="GO" id="GO:0003678">
    <property type="term" value="F:DNA helicase activity"/>
    <property type="evidence" value="ECO:0007669"/>
    <property type="project" value="InterPro"/>
</dbReference>
<evidence type="ECO:0000256" key="13">
    <source>
        <dbReference type="PIRNR" id="PIRNR002811"/>
    </source>
</evidence>
<evidence type="ECO:0000256" key="6">
    <source>
        <dbReference type="ARBA" id="ARBA00022723"/>
    </source>
</evidence>
<reference evidence="16 17" key="1">
    <citation type="submission" date="2019-04" db="EMBL/GenBank/DDBJ databases">
        <title>Bacillus caeni sp. nov., a bacterium isolated from mangrove sediment.</title>
        <authorList>
            <person name="Huang H."/>
            <person name="Mo K."/>
            <person name="Hu Y."/>
        </authorList>
    </citation>
    <scope>NUCLEOTIDE SEQUENCE [LARGE SCALE GENOMIC DNA]</scope>
    <source>
        <strain evidence="16 17">HB172195</strain>
    </source>
</reference>
<keyword evidence="9" id="KW-0460">Magnesium</keyword>
<keyword evidence="4 12" id="KW-0548">Nucleotidyltransferase</keyword>
<protein>
    <recommendedName>
        <fullName evidence="12 13">DNA primase</fullName>
        <ecNumber evidence="12">2.7.7.101</ecNumber>
    </recommendedName>
</protein>
<dbReference type="EC" id="2.7.7.101" evidence="12"/>
<keyword evidence="7 12" id="KW-0863">Zinc-finger</keyword>
<dbReference type="GO" id="GO:0008270">
    <property type="term" value="F:zinc ion binding"/>
    <property type="evidence" value="ECO:0007669"/>
    <property type="project" value="UniProtKB-UniRule"/>
</dbReference>
<dbReference type="InterPro" id="IPR036977">
    <property type="entry name" value="DNA_primase_Znf_CHC2"/>
</dbReference>
<keyword evidence="6 12" id="KW-0479">Metal-binding</keyword>
<evidence type="ECO:0000256" key="3">
    <source>
        <dbReference type="ARBA" id="ARBA00022679"/>
    </source>
</evidence>
<dbReference type="GO" id="GO:0003677">
    <property type="term" value="F:DNA binding"/>
    <property type="evidence" value="ECO:0007669"/>
    <property type="project" value="UniProtKB-KW"/>
</dbReference>
<comment type="caution">
    <text evidence="16">The sequence shown here is derived from an EMBL/GenBank/DDBJ whole genome shotgun (WGS) entry which is preliminary data.</text>
</comment>
<dbReference type="InterPro" id="IPR036185">
    <property type="entry name" value="DNA_heli_DnaB-like_N_sf"/>
</dbReference>
<dbReference type="GO" id="GO:1990077">
    <property type="term" value="C:primosome complex"/>
    <property type="evidence" value="ECO:0007669"/>
    <property type="project" value="UniProtKB-KW"/>
</dbReference>
<keyword evidence="8 12" id="KW-0862">Zinc</keyword>
<keyword evidence="5 12" id="KW-0235">DNA replication</keyword>
<accession>A0A5R9FA17</accession>
<dbReference type="InterPro" id="IPR034151">
    <property type="entry name" value="TOPRIM_DnaG_bac"/>
</dbReference>
<dbReference type="PANTHER" id="PTHR30313">
    <property type="entry name" value="DNA PRIMASE"/>
    <property type="match status" value="1"/>
</dbReference>
<evidence type="ECO:0000256" key="8">
    <source>
        <dbReference type="ARBA" id="ARBA00022833"/>
    </source>
</evidence>
<keyword evidence="2 12" id="KW-0639">Primosome</keyword>
<dbReference type="Gene3D" id="6.10.140.360">
    <property type="match status" value="1"/>
</dbReference>
<gene>
    <name evidence="12" type="primary">dnaG</name>
    <name evidence="16" type="ORF">FCL54_03455</name>
</gene>
<dbReference type="FunFam" id="3.90.580.10:FF:000001">
    <property type="entry name" value="DNA primase"/>
    <property type="match status" value="1"/>
</dbReference>
<dbReference type="Pfam" id="PF01807">
    <property type="entry name" value="Zn_ribbon_DnaG"/>
    <property type="match status" value="1"/>
</dbReference>